<dbReference type="EMBL" id="VEPZ02000864">
    <property type="protein sequence ID" value="KAE8715249.1"/>
    <property type="molecule type" value="Genomic_DNA"/>
</dbReference>
<evidence type="ECO:0000256" key="3">
    <source>
        <dbReference type="ARBA" id="ARBA00022989"/>
    </source>
</evidence>
<keyword evidence="9" id="KW-1185">Reference proteome</keyword>
<gene>
    <name evidence="8" type="ORF">F3Y22_tig00110184pilonHSYRG00010</name>
</gene>
<evidence type="ECO:0000256" key="7">
    <source>
        <dbReference type="SAM" id="Phobius"/>
    </source>
</evidence>
<dbReference type="Proteomes" id="UP000436088">
    <property type="component" value="Unassembled WGS sequence"/>
</dbReference>
<comment type="caution">
    <text evidence="8">The sequence shown here is derived from an EMBL/GenBank/DDBJ whole genome shotgun (WGS) entry which is preliminary data.</text>
</comment>
<evidence type="ECO:0000256" key="5">
    <source>
        <dbReference type="ARBA" id="ARBA00023136"/>
    </source>
</evidence>
<accession>A0A6A3BKA9</accession>
<evidence type="ECO:0000313" key="8">
    <source>
        <dbReference type="EMBL" id="KAE8715249.1"/>
    </source>
</evidence>
<dbReference type="PROSITE" id="PS51257">
    <property type="entry name" value="PROKAR_LIPOPROTEIN"/>
    <property type="match status" value="1"/>
</dbReference>
<keyword evidence="1" id="KW-0808">Transferase</keyword>
<evidence type="ECO:0000256" key="1">
    <source>
        <dbReference type="ARBA" id="ARBA00022679"/>
    </source>
</evidence>
<dbReference type="AlphaFoldDB" id="A0A6A3BKA9"/>
<dbReference type="GO" id="GO:0071618">
    <property type="term" value="F:lysophosphatidylethanolamine acyltransferase activity"/>
    <property type="evidence" value="ECO:0007669"/>
    <property type="project" value="TreeGrafter"/>
</dbReference>
<keyword evidence="3 7" id="KW-1133">Transmembrane helix</keyword>
<evidence type="ECO:0000256" key="2">
    <source>
        <dbReference type="ARBA" id="ARBA00022692"/>
    </source>
</evidence>
<evidence type="ECO:0000256" key="4">
    <source>
        <dbReference type="ARBA" id="ARBA00023098"/>
    </source>
</evidence>
<reference evidence="8" key="1">
    <citation type="submission" date="2019-09" db="EMBL/GenBank/DDBJ databases">
        <title>Draft genome information of white flower Hibiscus syriacus.</title>
        <authorList>
            <person name="Kim Y.-M."/>
        </authorList>
    </citation>
    <scope>NUCLEOTIDE SEQUENCE [LARGE SCALE GENOMIC DNA]</scope>
    <source>
        <strain evidence="8">YM2019G1</strain>
    </source>
</reference>
<proteinExistence type="predicted"/>
<name>A0A6A3BKA9_HIBSY</name>
<evidence type="ECO:0000256" key="6">
    <source>
        <dbReference type="ARBA" id="ARBA00023315"/>
    </source>
</evidence>
<keyword evidence="4" id="KW-0443">Lipid metabolism</keyword>
<sequence length="214" mass="23924">MRFSRVGRVVASLVLFGACLAVGYVATRIALEGWKDKQNPMPKWRSRIMRVTGFCARLILFSFGYYQWIGRKGIPAPKEIAPIVVCDICQQILTSIKKECGKEIKIGRAMASALNVVQTSHSYGDIMLLMKAAELQQVKGPGVIWLKWTGLNGVLRLKVCNLSEDIFGLLDVEKNGSIAFKQVSSTAGLFLSSCWHHAIVWLPEPWPWQHVHGK</sequence>
<protein>
    <submittedName>
        <fullName evidence="8">MIKC mads-box transcription factor SOC1 isoform 1</fullName>
    </submittedName>
</protein>
<keyword evidence="5 7" id="KW-0472">Membrane</keyword>
<evidence type="ECO:0000313" key="9">
    <source>
        <dbReference type="Proteomes" id="UP000436088"/>
    </source>
</evidence>
<keyword evidence="2 7" id="KW-0812">Transmembrane</keyword>
<dbReference type="PANTHER" id="PTHR23063">
    <property type="entry name" value="PHOSPHOLIPID ACYLTRANSFERASE"/>
    <property type="match status" value="1"/>
</dbReference>
<feature type="transmembrane region" description="Helical" evidence="7">
    <location>
        <begin position="48"/>
        <end position="68"/>
    </location>
</feature>
<keyword evidence="6" id="KW-0012">Acyltransferase</keyword>
<dbReference type="GO" id="GO:0006644">
    <property type="term" value="P:phospholipid metabolic process"/>
    <property type="evidence" value="ECO:0007669"/>
    <property type="project" value="TreeGrafter"/>
</dbReference>
<organism evidence="8 9">
    <name type="scientific">Hibiscus syriacus</name>
    <name type="common">Rose of Sharon</name>
    <dbReference type="NCBI Taxonomy" id="106335"/>
    <lineage>
        <taxon>Eukaryota</taxon>
        <taxon>Viridiplantae</taxon>
        <taxon>Streptophyta</taxon>
        <taxon>Embryophyta</taxon>
        <taxon>Tracheophyta</taxon>
        <taxon>Spermatophyta</taxon>
        <taxon>Magnoliopsida</taxon>
        <taxon>eudicotyledons</taxon>
        <taxon>Gunneridae</taxon>
        <taxon>Pentapetalae</taxon>
        <taxon>rosids</taxon>
        <taxon>malvids</taxon>
        <taxon>Malvales</taxon>
        <taxon>Malvaceae</taxon>
        <taxon>Malvoideae</taxon>
        <taxon>Hibiscus</taxon>
    </lineage>
</organism>
<dbReference type="PANTHER" id="PTHR23063:SF52">
    <property type="entry name" value="LYSOPHOSPHATIDYLCHOLINE ACYLTRANSFERASE"/>
    <property type="match status" value="1"/>
</dbReference>
<feature type="transmembrane region" description="Helical" evidence="7">
    <location>
        <begin position="6"/>
        <end position="27"/>
    </location>
</feature>